<feature type="transmembrane region" description="Helical" evidence="7">
    <location>
        <begin position="325"/>
        <end position="345"/>
    </location>
</feature>
<feature type="domain" description="Thioredoxin" evidence="9">
    <location>
        <begin position="557"/>
        <end position="680"/>
    </location>
</feature>
<keyword evidence="3 7" id="KW-0812">Transmembrane</keyword>
<dbReference type="Pfam" id="PF13899">
    <property type="entry name" value="Thioredoxin_7"/>
    <property type="match status" value="1"/>
</dbReference>
<accession>A0A212RD00</accession>
<evidence type="ECO:0000256" key="8">
    <source>
        <dbReference type="SAM" id="SignalP"/>
    </source>
</evidence>
<dbReference type="Gene3D" id="3.40.30.10">
    <property type="entry name" value="Glutaredoxin"/>
    <property type="match status" value="1"/>
</dbReference>
<proteinExistence type="predicted"/>
<sequence>MTLLRSLAFLLAVCLLALPAAAEEAMPSPPDVSAKLIVGGRDPHDPKRVWVGLDVTLGDGWKTYWRSAGDGGLPPELDWQGSTNLAGQQVFWPLPERLSFLGIDSLGYKHRVLLPIAVELATPEQSANLTLNAALYVCSTLCVREEKQLQATIPPGNGNLVGQALIDNALATVPAAGPSHSLKLLSAGIADRSQLIVQAEAERGFDHPDLLVEAGDQAIMGKPEVILDDGGKSARFVIPWTKQAGTGDAGKSVRLTLIDGSRAIEQTETLGIAAPVSSGQGLPILLVAFLGGLILNLMPCVLPVLSLKLMSVARARTLEQRALRLGFAATALGIVASFLLLALAMAGLKASGASVGWGIQFQQPLFLTLMALLLTLFAANMLGLFEIHLPGWAAPSGGGARHHLVGDFGTGLIATLLATPCSAPFVGTAVGFAFSRGPLQIGGIFLAMGLGMATPYLLAATLPGLARFLPRPGRWMLHLRRILGVLLLVTAAWLVSLITSIVGEIVGLVALASLLVILALLFVRDRMTGSTRRALGVTAFGIGIILLAAQPVLGWVLTPPPSAATATAWRSFDTRNIDDLVRAGRTVLVDVTADWCITCKVNERLVLEQAAIVRRFDDEVVPMRGDWTRPDPRIADFLKSHGRYGIPFNVVYGPRAPTGIVLPELLTVQTVLDAIEAASVPAPSIGLASAASPPSGHNTRLR</sequence>
<protein>
    <submittedName>
        <fullName evidence="10">Suppressor for copper-sensitivity B</fullName>
    </submittedName>
</protein>
<dbReference type="OrthoDB" id="9811036at2"/>
<evidence type="ECO:0000256" key="6">
    <source>
        <dbReference type="ARBA" id="ARBA00023136"/>
    </source>
</evidence>
<feature type="transmembrane region" description="Helical" evidence="7">
    <location>
        <begin position="482"/>
        <end position="499"/>
    </location>
</feature>
<dbReference type="AlphaFoldDB" id="A0A212RD00"/>
<dbReference type="Pfam" id="PF02683">
    <property type="entry name" value="DsbD_TM"/>
    <property type="match status" value="1"/>
</dbReference>
<name>A0A212RD00_9PROT</name>
<keyword evidence="4" id="KW-0201">Cytochrome c-type biogenesis</keyword>
<feature type="transmembrane region" description="Helical" evidence="7">
    <location>
        <begin position="440"/>
        <end position="462"/>
    </location>
</feature>
<dbReference type="GO" id="GO:0045454">
    <property type="term" value="P:cell redox homeostasis"/>
    <property type="evidence" value="ECO:0007669"/>
    <property type="project" value="TreeGrafter"/>
</dbReference>
<dbReference type="InterPro" id="IPR003834">
    <property type="entry name" value="Cyt_c_assmbl_TM_dom"/>
</dbReference>
<feature type="transmembrane region" description="Helical" evidence="7">
    <location>
        <begin position="365"/>
        <end position="387"/>
    </location>
</feature>
<evidence type="ECO:0000256" key="4">
    <source>
        <dbReference type="ARBA" id="ARBA00022748"/>
    </source>
</evidence>
<evidence type="ECO:0000313" key="11">
    <source>
        <dbReference type="Proteomes" id="UP000197065"/>
    </source>
</evidence>
<evidence type="ECO:0000259" key="9">
    <source>
        <dbReference type="PROSITE" id="PS51352"/>
    </source>
</evidence>
<dbReference type="InterPro" id="IPR013766">
    <property type="entry name" value="Thioredoxin_domain"/>
</dbReference>
<evidence type="ECO:0000256" key="3">
    <source>
        <dbReference type="ARBA" id="ARBA00022692"/>
    </source>
</evidence>
<keyword evidence="8" id="KW-0732">Signal</keyword>
<feature type="transmembrane region" description="Helical" evidence="7">
    <location>
        <begin position="535"/>
        <end position="557"/>
    </location>
</feature>
<evidence type="ECO:0000313" key="10">
    <source>
        <dbReference type="EMBL" id="SNB70152.1"/>
    </source>
</evidence>
<dbReference type="GO" id="GO:0017004">
    <property type="term" value="P:cytochrome complex assembly"/>
    <property type="evidence" value="ECO:0007669"/>
    <property type="project" value="UniProtKB-KW"/>
</dbReference>
<dbReference type="PANTHER" id="PTHR32234:SF3">
    <property type="entry name" value="SUPPRESSION OF COPPER SENSITIVITY PROTEIN"/>
    <property type="match status" value="1"/>
</dbReference>
<evidence type="ECO:0000256" key="1">
    <source>
        <dbReference type="ARBA" id="ARBA00004651"/>
    </source>
</evidence>
<dbReference type="InterPro" id="IPR035671">
    <property type="entry name" value="DsbD_gamma"/>
</dbReference>
<dbReference type="GO" id="GO:0015035">
    <property type="term" value="F:protein-disulfide reductase activity"/>
    <property type="evidence" value="ECO:0007669"/>
    <property type="project" value="TreeGrafter"/>
</dbReference>
<keyword evidence="11" id="KW-1185">Reference proteome</keyword>
<reference evidence="10 11" key="1">
    <citation type="submission" date="2017-06" db="EMBL/GenBank/DDBJ databases">
        <authorList>
            <person name="Kim H.J."/>
            <person name="Triplett B.A."/>
        </authorList>
    </citation>
    <scope>NUCLEOTIDE SEQUENCE [LARGE SCALE GENOMIC DNA]</scope>
    <source>
        <strain evidence="10 11">B29T1</strain>
    </source>
</reference>
<dbReference type="Proteomes" id="UP000197065">
    <property type="component" value="Unassembled WGS sequence"/>
</dbReference>
<dbReference type="GO" id="GO:0005886">
    <property type="term" value="C:plasma membrane"/>
    <property type="evidence" value="ECO:0007669"/>
    <property type="project" value="UniProtKB-SubCell"/>
</dbReference>
<evidence type="ECO:0000256" key="5">
    <source>
        <dbReference type="ARBA" id="ARBA00022989"/>
    </source>
</evidence>
<feature type="signal peptide" evidence="8">
    <location>
        <begin position="1"/>
        <end position="22"/>
    </location>
</feature>
<gene>
    <name evidence="10" type="ORF">SAMN07250955_107126</name>
</gene>
<dbReference type="CDD" id="cd02953">
    <property type="entry name" value="DsbDgamma"/>
    <property type="match status" value="1"/>
</dbReference>
<organism evidence="10 11">
    <name type="scientific">Arboricoccus pini</name>
    <dbReference type="NCBI Taxonomy" id="1963835"/>
    <lineage>
        <taxon>Bacteria</taxon>
        <taxon>Pseudomonadati</taxon>
        <taxon>Pseudomonadota</taxon>
        <taxon>Alphaproteobacteria</taxon>
        <taxon>Geminicoccales</taxon>
        <taxon>Geminicoccaceae</taxon>
        <taxon>Arboricoccus</taxon>
    </lineage>
</organism>
<keyword evidence="5 7" id="KW-1133">Transmembrane helix</keyword>
<feature type="transmembrane region" description="Helical" evidence="7">
    <location>
        <begin position="282"/>
        <end position="305"/>
    </location>
</feature>
<keyword evidence="6 7" id="KW-0472">Membrane</keyword>
<dbReference type="PANTHER" id="PTHR32234">
    <property type="entry name" value="THIOL:DISULFIDE INTERCHANGE PROTEIN DSBD"/>
    <property type="match status" value="1"/>
</dbReference>
<evidence type="ECO:0000256" key="2">
    <source>
        <dbReference type="ARBA" id="ARBA00022475"/>
    </source>
</evidence>
<dbReference type="InterPro" id="IPR028250">
    <property type="entry name" value="DsbDN"/>
</dbReference>
<dbReference type="RefSeq" id="WP_133063894.1">
    <property type="nucleotide sequence ID" value="NZ_FYEH01000007.1"/>
</dbReference>
<feature type="transmembrane region" description="Helical" evidence="7">
    <location>
        <begin position="408"/>
        <end position="434"/>
    </location>
</feature>
<dbReference type="SUPFAM" id="SSF52833">
    <property type="entry name" value="Thioredoxin-like"/>
    <property type="match status" value="1"/>
</dbReference>
<evidence type="ECO:0000256" key="7">
    <source>
        <dbReference type="SAM" id="Phobius"/>
    </source>
</evidence>
<feature type="chain" id="PRO_5013188456" evidence="8">
    <location>
        <begin position="23"/>
        <end position="702"/>
    </location>
</feature>
<keyword evidence="2" id="KW-1003">Cell membrane</keyword>
<dbReference type="EMBL" id="FYEH01000007">
    <property type="protein sequence ID" value="SNB70152.1"/>
    <property type="molecule type" value="Genomic_DNA"/>
</dbReference>
<comment type="subcellular location">
    <subcellularLocation>
        <location evidence="1">Cell membrane</location>
        <topology evidence="1">Multi-pass membrane protein</topology>
    </subcellularLocation>
</comment>
<dbReference type="PROSITE" id="PS51352">
    <property type="entry name" value="THIOREDOXIN_2"/>
    <property type="match status" value="1"/>
</dbReference>
<dbReference type="InterPro" id="IPR036249">
    <property type="entry name" value="Thioredoxin-like_sf"/>
</dbReference>
<dbReference type="Pfam" id="PF11412">
    <property type="entry name" value="DsbD_N"/>
    <property type="match status" value="1"/>
</dbReference>
<feature type="transmembrane region" description="Helical" evidence="7">
    <location>
        <begin position="505"/>
        <end position="523"/>
    </location>
</feature>